<reference evidence="3" key="1">
    <citation type="journal article" date="2019" name="Int. J. Syst. Evol. Microbiol.">
        <title>The Global Catalogue of Microorganisms (GCM) 10K type strain sequencing project: providing services to taxonomists for standard genome sequencing and annotation.</title>
        <authorList>
            <consortium name="The Broad Institute Genomics Platform"/>
            <consortium name="The Broad Institute Genome Sequencing Center for Infectious Disease"/>
            <person name="Wu L."/>
            <person name="Ma J."/>
        </authorList>
    </citation>
    <scope>NUCLEOTIDE SEQUENCE [LARGE SCALE GENOMIC DNA]</scope>
    <source>
        <strain evidence="3">CCUG 56608</strain>
    </source>
</reference>
<dbReference type="RefSeq" id="WP_379590666.1">
    <property type="nucleotide sequence ID" value="NZ_JBHTKK010000002.1"/>
</dbReference>
<organism evidence="2 3">
    <name type="scientific">Oceanobacillus locisalsi</name>
    <dbReference type="NCBI Taxonomy" id="546107"/>
    <lineage>
        <taxon>Bacteria</taxon>
        <taxon>Bacillati</taxon>
        <taxon>Bacillota</taxon>
        <taxon>Bacilli</taxon>
        <taxon>Bacillales</taxon>
        <taxon>Bacillaceae</taxon>
        <taxon>Oceanobacillus</taxon>
    </lineage>
</organism>
<gene>
    <name evidence="2" type="ORF">ACFQ19_03640</name>
</gene>
<feature type="transmembrane region" description="Helical" evidence="1">
    <location>
        <begin position="41"/>
        <end position="58"/>
    </location>
</feature>
<proteinExistence type="predicted"/>
<evidence type="ECO:0000313" key="2">
    <source>
        <dbReference type="EMBL" id="MFD1065111.1"/>
    </source>
</evidence>
<protein>
    <submittedName>
        <fullName evidence="2">Uncharacterized protein</fullName>
    </submittedName>
</protein>
<dbReference type="Proteomes" id="UP001597041">
    <property type="component" value="Unassembled WGS sequence"/>
</dbReference>
<keyword evidence="1" id="KW-0472">Membrane</keyword>
<sequence>MIQIFGRKCSLENIVFPVLFLFGIVIMGLNVFYYLNFDANIWNWNMGVGVTLFAYAWYQMFDKK</sequence>
<keyword evidence="1" id="KW-1133">Transmembrane helix</keyword>
<dbReference type="EMBL" id="JBHTKK010000002">
    <property type="protein sequence ID" value="MFD1065111.1"/>
    <property type="molecule type" value="Genomic_DNA"/>
</dbReference>
<evidence type="ECO:0000313" key="3">
    <source>
        <dbReference type="Proteomes" id="UP001597041"/>
    </source>
</evidence>
<keyword evidence="3" id="KW-1185">Reference proteome</keyword>
<keyword evidence="1" id="KW-0812">Transmembrane</keyword>
<evidence type="ECO:0000256" key="1">
    <source>
        <dbReference type="SAM" id="Phobius"/>
    </source>
</evidence>
<name>A0ABW3NFL3_9BACI</name>
<feature type="transmembrane region" description="Helical" evidence="1">
    <location>
        <begin position="14"/>
        <end position="35"/>
    </location>
</feature>
<comment type="caution">
    <text evidence="2">The sequence shown here is derived from an EMBL/GenBank/DDBJ whole genome shotgun (WGS) entry which is preliminary data.</text>
</comment>
<accession>A0ABW3NFL3</accession>